<keyword evidence="2 8" id="KW-0796">Tight junction</keyword>
<reference evidence="9" key="1">
    <citation type="submission" date="2025-08" db="UniProtKB">
        <authorList>
            <consortium name="Ensembl"/>
        </authorList>
    </citation>
    <scope>IDENTIFICATION</scope>
</reference>
<dbReference type="InterPro" id="IPR017974">
    <property type="entry name" value="Claudin_CS"/>
</dbReference>
<dbReference type="Gene3D" id="1.20.140.150">
    <property type="match status" value="1"/>
</dbReference>
<keyword evidence="4" id="KW-0812">Transmembrane</keyword>
<dbReference type="GO" id="GO:0005923">
    <property type="term" value="C:bicellular tight junction"/>
    <property type="evidence" value="ECO:0007669"/>
    <property type="project" value="UniProtKB-SubCell"/>
</dbReference>
<evidence type="ECO:0000256" key="8">
    <source>
        <dbReference type="RuleBase" id="RU060637"/>
    </source>
</evidence>
<dbReference type="GO" id="GO:0005198">
    <property type="term" value="F:structural molecule activity"/>
    <property type="evidence" value="ECO:0007669"/>
    <property type="project" value="InterPro"/>
</dbReference>
<evidence type="ECO:0000256" key="7">
    <source>
        <dbReference type="ARBA" id="ARBA00023136"/>
    </source>
</evidence>
<dbReference type="GO" id="GO:0005886">
    <property type="term" value="C:plasma membrane"/>
    <property type="evidence" value="ECO:0007669"/>
    <property type="project" value="UniProtKB-SubCell"/>
</dbReference>
<comment type="subcellular location">
    <subcellularLocation>
        <location evidence="8">Cell junction</location>
        <location evidence="8">Tight junction</location>
    </subcellularLocation>
    <subcellularLocation>
        <location evidence="8">Cell membrane</location>
        <topology evidence="8">Multi-pass membrane protein</topology>
    </subcellularLocation>
</comment>
<evidence type="ECO:0000256" key="5">
    <source>
        <dbReference type="ARBA" id="ARBA00022949"/>
    </source>
</evidence>
<dbReference type="Pfam" id="PF00822">
    <property type="entry name" value="PMP22_Claudin"/>
    <property type="match status" value="1"/>
</dbReference>
<dbReference type="PROSITE" id="PS01346">
    <property type="entry name" value="CLAUDIN"/>
    <property type="match status" value="1"/>
</dbReference>
<comment type="function">
    <text evidence="8">Claudins function as major constituents of the tight junction complexes that regulate the permeability of epithelia.</text>
</comment>
<keyword evidence="10" id="KW-1185">Reference proteome</keyword>
<keyword evidence="5 8" id="KW-0965">Cell junction</keyword>
<keyword evidence="6" id="KW-1133">Transmembrane helix</keyword>
<evidence type="ECO:0000256" key="3">
    <source>
        <dbReference type="ARBA" id="ARBA00022475"/>
    </source>
</evidence>
<evidence type="ECO:0000313" key="10">
    <source>
        <dbReference type="Proteomes" id="UP000694551"/>
    </source>
</evidence>
<dbReference type="Proteomes" id="UP000694551">
    <property type="component" value="Unplaced"/>
</dbReference>
<comment type="similarity">
    <text evidence="1 8">Belongs to the claudin family.</text>
</comment>
<organism evidence="9 10">
    <name type="scientific">Strix occidentalis caurina</name>
    <name type="common">northern spotted owl</name>
    <dbReference type="NCBI Taxonomy" id="311401"/>
    <lineage>
        <taxon>Eukaryota</taxon>
        <taxon>Metazoa</taxon>
        <taxon>Chordata</taxon>
        <taxon>Craniata</taxon>
        <taxon>Vertebrata</taxon>
        <taxon>Euteleostomi</taxon>
        <taxon>Archelosauria</taxon>
        <taxon>Archosauria</taxon>
        <taxon>Dinosauria</taxon>
        <taxon>Saurischia</taxon>
        <taxon>Theropoda</taxon>
        <taxon>Coelurosauria</taxon>
        <taxon>Aves</taxon>
        <taxon>Neognathae</taxon>
        <taxon>Neoaves</taxon>
        <taxon>Telluraves</taxon>
        <taxon>Strigiformes</taxon>
        <taxon>Strigidae</taxon>
        <taxon>Strix</taxon>
    </lineage>
</organism>
<keyword evidence="3 8" id="KW-1003">Cell membrane</keyword>
<dbReference type="Ensembl" id="ENSSOCT00000001474.1">
    <property type="protein sequence ID" value="ENSSOCP00000001437.1"/>
    <property type="gene ID" value="ENSSOCG00000001160.1"/>
</dbReference>
<protein>
    <recommendedName>
        <fullName evidence="8">Claudin</fullName>
    </recommendedName>
</protein>
<evidence type="ECO:0000313" key="9">
    <source>
        <dbReference type="Ensembl" id="ENSSOCP00000001437.1"/>
    </source>
</evidence>
<name>A0A8D0EHI1_STROC</name>
<proteinExistence type="inferred from homology"/>
<evidence type="ECO:0000256" key="4">
    <source>
        <dbReference type="ARBA" id="ARBA00022692"/>
    </source>
</evidence>
<evidence type="ECO:0000256" key="1">
    <source>
        <dbReference type="ARBA" id="ARBA00008295"/>
    </source>
</evidence>
<dbReference type="PANTHER" id="PTHR12002">
    <property type="entry name" value="CLAUDIN"/>
    <property type="match status" value="1"/>
</dbReference>
<evidence type="ECO:0000256" key="6">
    <source>
        <dbReference type="ARBA" id="ARBA00022989"/>
    </source>
</evidence>
<evidence type="ECO:0000256" key="2">
    <source>
        <dbReference type="ARBA" id="ARBA00022427"/>
    </source>
</evidence>
<accession>A0A8D0EHI1</accession>
<keyword evidence="7" id="KW-0472">Membrane</keyword>
<dbReference type="AlphaFoldDB" id="A0A8D0EHI1"/>
<dbReference type="InterPro" id="IPR004031">
    <property type="entry name" value="PMP22/EMP/MP20/Claudin"/>
</dbReference>
<reference evidence="9" key="2">
    <citation type="submission" date="2025-09" db="UniProtKB">
        <authorList>
            <consortium name="Ensembl"/>
        </authorList>
    </citation>
    <scope>IDENTIFICATION</scope>
</reference>
<sequence length="96" mass="10613">MASSSLQICALLLAVAGFTILLVTTMSNRWKISDTATVLVTADWISEGLWMDCAVTASGSVQCKRFRYMLSSDSKYMAYVYKIQGCSFIPSFWTAC</sequence>
<dbReference type="InterPro" id="IPR006187">
    <property type="entry name" value="Claudin"/>
</dbReference>